<dbReference type="CDD" id="cd00268">
    <property type="entry name" value="DEADc"/>
    <property type="match status" value="1"/>
</dbReference>
<dbReference type="InterPro" id="IPR001650">
    <property type="entry name" value="Helicase_C-like"/>
</dbReference>
<dbReference type="Pfam" id="PF00271">
    <property type="entry name" value="Helicase_C"/>
    <property type="match status" value="1"/>
</dbReference>
<evidence type="ECO:0000259" key="8">
    <source>
        <dbReference type="PROSITE" id="PS51192"/>
    </source>
</evidence>
<evidence type="ECO:0000313" key="12">
    <source>
        <dbReference type="Proteomes" id="UP000069773"/>
    </source>
</evidence>
<dbReference type="PROSITE" id="PS51192">
    <property type="entry name" value="HELICASE_ATP_BIND_1"/>
    <property type="match status" value="1"/>
</dbReference>
<dbReference type="InterPro" id="IPR044742">
    <property type="entry name" value="DEAD/DEAH_RhlB"/>
</dbReference>
<evidence type="ECO:0000256" key="1">
    <source>
        <dbReference type="ARBA" id="ARBA00022741"/>
    </source>
</evidence>
<dbReference type="EMBL" id="BCTA01000093">
    <property type="protein sequence ID" value="GAT12516.1"/>
    <property type="molecule type" value="Genomic_DNA"/>
</dbReference>
<keyword evidence="3 11" id="KW-0347">Helicase</keyword>
<dbReference type="GO" id="GO:0004386">
    <property type="term" value="F:helicase activity"/>
    <property type="evidence" value="ECO:0007669"/>
    <property type="project" value="UniProtKB-KW"/>
</dbReference>
<dbReference type="CDD" id="cd18787">
    <property type="entry name" value="SF2_C_DEAD"/>
    <property type="match status" value="1"/>
</dbReference>
<keyword evidence="2" id="KW-0378">Hydrolase</keyword>
<organism evidence="11 12">
    <name type="scientific">Mycolicibacterium novocastrense</name>
    <name type="common">Mycobacterium novocastrense</name>
    <dbReference type="NCBI Taxonomy" id="59813"/>
    <lineage>
        <taxon>Bacteria</taxon>
        <taxon>Bacillati</taxon>
        <taxon>Actinomycetota</taxon>
        <taxon>Actinomycetes</taxon>
        <taxon>Mycobacteriales</taxon>
        <taxon>Mycobacteriaceae</taxon>
        <taxon>Mycolicibacterium</taxon>
    </lineage>
</organism>
<dbReference type="PROSITE" id="PS51195">
    <property type="entry name" value="Q_MOTIF"/>
    <property type="match status" value="1"/>
</dbReference>
<evidence type="ECO:0000256" key="6">
    <source>
        <dbReference type="PROSITE-ProRule" id="PRU00552"/>
    </source>
</evidence>
<dbReference type="InterPro" id="IPR014014">
    <property type="entry name" value="RNA_helicase_DEAD_Q_motif"/>
</dbReference>
<dbReference type="Gene3D" id="3.40.50.300">
    <property type="entry name" value="P-loop containing nucleotide triphosphate hydrolases"/>
    <property type="match status" value="2"/>
</dbReference>
<proteinExistence type="inferred from homology"/>
<comment type="similarity">
    <text evidence="5">Belongs to the DEAD box helicase family.</text>
</comment>
<accession>A0ABQ0KTU5</accession>
<evidence type="ECO:0000313" key="11">
    <source>
        <dbReference type="EMBL" id="GAT12516.1"/>
    </source>
</evidence>
<dbReference type="SMART" id="SM00487">
    <property type="entry name" value="DEXDc"/>
    <property type="match status" value="1"/>
</dbReference>
<dbReference type="SMART" id="SM00490">
    <property type="entry name" value="HELICc"/>
    <property type="match status" value="1"/>
</dbReference>
<keyword evidence="12" id="KW-1185">Reference proteome</keyword>
<evidence type="ECO:0000256" key="7">
    <source>
        <dbReference type="SAM" id="MobiDB-lite"/>
    </source>
</evidence>
<evidence type="ECO:0000256" key="2">
    <source>
        <dbReference type="ARBA" id="ARBA00022801"/>
    </source>
</evidence>
<name>A0ABQ0KTU5_MYCNV</name>
<comment type="caution">
    <text evidence="11">The sequence shown here is derived from an EMBL/GenBank/DDBJ whole genome shotgun (WGS) entry which is preliminary data.</text>
</comment>
<evidence type="ECO:0000256" key="5">
    <source>
        <dbReference type="ARBA" id="ARBA00038437"/>
    </source>
</evidence>
<dbReference type="PANTHER" id="PTHR47959">
    <property type="entry name" value="ATP-DEPENDENT RNA HELICASE RHLE-RELATED"/>
    <property type="match status" value="1"/>
</dbReference>
<dbReference type="Proteomes" id="UP000069773">
    <property type="component" value="Unassembled WGS sequence"/>
</dbReference>
<reference evidence="11 12" key="1">
    <citation type="journal article" date="2016" name="Genome Announc.">
        <title>Draft Genome Sequences of Five Rapidly Growing Mycobacterium Species, M. thermoresistibile, M. fortuitum subsp. acetamidolyticum, M. canariasense, M. brisbanense, and M. novocastrense.</title>
        <authorList>
            <person name="Katahira K."/>
            <person name="Ogura Y."/>
            <person name="Gotoh Y."/>
            <person name="Hayashi T."/>
        </authorList>
    </citation>
    <scope>NUCLEOTIDE SEQUENCE [LARGE SCALE GENOMIC DNA]</scope>
    <source>
        <strain evidence="11 12">JCM18114</strain>
    </source>
</reference>
<sequence length="436" mass="46385">MQIPCGTTVPTFADLGLPKAVVATLAADGVESPFPIQAATLPDSLAGRDVLGRGRTGSGKTYAFLLPVVTRLTANPVKRVPGRPRALILAPTRELAAQISASLAPLAAATDLRTVTIIGGVGPNPQIQALRQGVDIVIACPGRLEDHVKSRHADLSGVEITVLDEADHMADLGFLPPVKRLLDKTPRNGQRMLFSATLDGGVDVLVKRYLTDPVVHSVDSEQSPVTAMEHHVLHVDKGARLGVLADLAASPGRTIVFARTKHGAKNLARQLNSRGVSTVELHGNLSQNARTRNLAAFSDGSATVLVATDIAARGIHVDDVSLVVHADPPVEHKAYLHRSGRTARAGADGTVVTLMLDEQVSDVRQLTRKAGVKPTITRFSGPSHPVLVQIAPGERTFGDPIVASRPEPARPHQPSSARGRQQRRRRPTRSRRPARA</sequence>
<feature type="region of interest" description="Disordered" evidence="7">
    <location>
        <begin position="397"/>
        <end position="436"/>
    </location>
</feature>
<feature type="domain" description="Helicase C-terminal" evidence="9">
    <location>
        <begin position="227"/>
        <end position="394"/>
    </location>
</feature>
<feature type="domain" description="Helicase ATP-binding" evidence="8">
    <location>
        <begin position="41"/>
        <end position="216"/>
    </location>
</feature>
<dbReference type="PROSITE" id="PS51194">
    <property type="entry name" value="HELICASE_CTER"/>
    <property type="match status" value="1"/>
</dbReference>
<evidence type="ECO:0000256" key="4">
    <source>
        <dbReference type="ARBA" id="ARBA00022840"/>
    </source>
</evidence>
<dbReference type="InterPro" id="IPR011545">
    <property type="entry name" value="DEAD/DEAH_box_helicase_dom"/>
</dbReference>
<feature type="short sequence motif" description="Q motif" evidence="6">
    <location>
        <begin position="10"/>
        <end position="38"/>
    </location>
</feature>
<dbReference type="InterPro" id="IPR050079">
    <property type="entry name" value="DEAD_box_RNA_helicase"/>
</dbReference>
<gene>
    <name evidence="11" type="ORF">RMCN_5649</name>
</gene>
<protein>
    <submittedName>
        <fullName evidence="11">ATP-dependent RNA helicase</fullName>
    </submittedName>
</protein>
<evidence type="ECO:0000256" key="3">
    <source>
        <dbReference type="ARBA" id="ARBA00022806"/>
    </source>
</evidence>
<feature type="compositionally biased region" description="Basic residues" evidence="7">
    <location>
        <begin position="420"/>
        <end position="436"/>
    </location>
</feature>
<evidence type="ECO:0000259" key="9">
    <source>
        <dbReference type="PROSITE" id="PS51194"/>
    </source>
</evidence>
<dbReference type="InterPro" id="IPR014001">
    <property type="entry name" value="Helicase_ATP-bd"/>
</dbReference>
<evidence type="ECO:0000259" key="10">
    <source>
        <dbReference type="PROSITE" id="PS51195"/>
    </source>
</evidence>
<dbReference type="Pfam" id="PF00270">
    <property type="entry name" value="DEAD"/>
    <property type="match status" value="1"/>
</dbReference>
<dbReference type="InterPro" id="IPR027417">
    <property type="entry name" value="P-loop_NTPase"/>
</dbReference>
<feature type="domain" description="DEAD-box RNA helicase Q" evidence="10">
    <location>
        <begin position="10"/>
        <end position="38"/>
    </location>
</feature>
<dbReference type="PANTHER" id="PTHR47959:SF13">
    <property type="entry name" value="ATP-DEPENDENT RNA HELICASE RHLE"/>
    <property type="match status" value="1"/>
</dbReference>
<keyword evidence="4" id="KW-0067">ATP-binding</keyword>
<keyword evidence="1" id="KW-0547">Nucleotide-binding</keyword>
<dbReference type="SUPFAM" id="SSF52540">
    <property type="entry name" value="P-loop containing nucleoside triphosphate hydrolases"/>
    <property type="match status" value="1"/>
</dbReference>